<name>A0A895YL08_9ACTN</name>
<dbReference type="PANTHER" id="PTHR30173">
    <property type="entry name" value="SIGMA 19 FACTOR"/>
    <property type="match status" value="1"/>
</dbReference>
<dbReference type="SUPFAM" id="SSF88659">
    <property type="entry name" value="Sigma3 and sigma4 domains of RNA polymerase sigma factors"/>
    <property type="match status" value="1"/>
</dbReference>
<proteinExistence type="inferred from homology"/>
<dbReference type="CDD" id="cd06171">
    <property type="entry name" value="Sigma70_r4"/>
    <property type="match status" value="1"/>
</dbReference>
<dbReference type="NCBIfam" id="TIGR02957">
    <property type="entry name" value="SigX4"/>
    <property type="match status" value="1"/>
</dbReference>
<dbReference type="InterPro" id="IPR013249">
    <property type="entry name" value="RNA_pol_sigma70_r4_t2"/>
</dbReference>
<organism evidence="8 9">
    <name type="scientific">Natronosporangium hydrolyticum</name>
    <dbReference type="NCBI Taxonomy" id="2811111"/>
    <lineage>
        <taxon>Bacteria</taxon>
        <taxon>Bacillati</taxon>
        <taxon>Actinomycetota</taxon>
        <taxon>Actinomycetes</taxon>
        <taxon>Micromonosporales</taxon>
        <taxon>Micromonosporaceae</taxon>
        <taxon>Natronosporangium</taxon>
    </lineage>
</organism>
<dbReference type="InterPro" id="IPR014284">
    <property type="entry name" value="RNA_pol_sigma-70_dom"/>
</dbReference>
<dbReference type="Gene3D" id="1.10.10.10">
    <property type="entry name" value="Winged helix-like DNA-binding domain superfamily/Winged helix DNA-binding domain"/>
    <property type="match status" value="1"/>
</dbReference>
<gene>
    <name evidence="8" type="ORF">JQS43_10500</name>
</gene>
<dbReference type="Pfam" id="PF04542">
    <property type="entry name" value="Sigma70_r2"/>
    <property type="match status" value="1"/>
</dbReference>
<dbReference type="GO" id="GO:0003677">
    <property type="term" value="F:DNA binding"/>
    <property type="evidence" value="ECO:0007669"/>
    <property type="project" value="InterPro"/>
</dbReference>
<feature type="domain" description="RNA polymerase sigma factor 70 region 4 type 2" evidence="7">
    <location>
        <begin position="108"/>
        <end position="157"/>
    </location>
</feature>
<dbReference type="GO" id="GO:0016987">
    <property type="term" value="F:sigma factor activity"/>
    <property type="evidence" value="ECO:0007669"/>
    <property type="project" value="UniProtKB-KW"/>
</dbReference>
<evidence type="ECO:0000313" key="8">
    <source>
        <dbReference type="EMBL" id="QSB16665.1"/>
    </source>
</evidence>
<dbReference type="InterPro" id="IPR013324">
    <property type="entry name" value="RNA_pol_sigma_r3/r4-like"/>
</dbReference>
<protein>
    <submittedName>
        <fullName evidence="8">RNA polymerase sigma-70 factor</fullName>
    </submittedName>
</protein>
<dbReference type="InterPro" id="IPR014303">
    <property type="entry name" value="RNA_pol_sigma-70_ECF"/>
</dbReference>
<comment type="similarity">
    <text evidence="1">Belongs to the sigma-70 factor family. ECF subfamily.</text>
</comment>
<sequence>MTDPHTAEFTAQRDLLFGVAYRILGEVAGAEDMVQNTWLRWREVDLAQVANPTGFLVRAVTNLAVDELRSARVRRESYVGSWLPEPILTSPDDPAEQATHADTISLGLLVVLETLSPLERAVFVLREAFAYRYAEIGELLGRSEETVRKLGHRARSHVQARRPRFDLDRGQHREVTQRFLAAASDGDLDGLLAMLAPQVALTSDSGGRERAPLRVITGAEKVGRFLVGIGRHPRPGTELRLIEVNGAPAALAVAQGRPYALFALEVAEGQIAAIQLIVNPEKLHGLTHQNMV</sequence>
<dbReference type="InterPro" id="IPR036388">
    <property type="entry name" value="WH-like_DNA-bd_sf"/>
</dbReference>
<evidence type="ECO:0000259" key="6">
    <source>
        <dbReference type="Pfam" id="PF04542"/>
    </source>
</evidence>
<feature type="domain" description="RNA polymerase sigma-70 region 2" evidence="6">
    <location>
        <begin position="12"/>
        <end position="72"/>
    </location>
</feature>
<evidence type="ECO:0000256" key="4">
    <source>
        <dbReference type="ARBA" id="ARBA00023082"/>
    </source>
</evidence>
<dbReference type="Pfam" id="PF08281">
    <property type="entry name" value="Sigma70_r4_2"/>
    <property type="match status" value="1"/>
</dbReference>
<dbReference type="SUPFAM" id="SSF88946">
    <property type="entry name" value="Sigma2 domain of RNA polymerase sigma factors"/>
    <property type="match status" value="1"/>
</dbReference>
<dbReference type="SUPFAM" id="SSF54427">
    <property type="entry name" value="NTF2-like"/>
    <property type="match status" value="1"/>
</dbReference>
<dbReference type="NCBIfam" id="NF007214">
    <property type="entry name" value="PRK09636.1"/>
    <property type="match status" value="1"/>
</dbReference>
<dbReference type="Proteomes" id="UP000662857">
    <property type="component" value="Chromosome"/>
</dbReference>
<dbReference type="NCBIfam" id="TIGR02937">
    <property type="entry name" value="sigma70-ECF"/>
    <property type="match status" value="1"/>
</dbReference>
<comment type="subunit">
    <text evidence="2">Interacts transiently with the RNA polymerase catalytic core formed by RpoA, RpoB, RpoC and RpoZ (2 alpha, 1 beta, 1 beta' and 1 omega subunit) to form the RNA polymerase holoenzyme that can initiate transcription.</text>
</comment>
<keyword evidence="3" id="KW-0805">Transcription regulation</keyword>
<dbReference type="InterPro" id="IPR013325">
    <property type="entry name" value="RNA_pol_sigma_r2"/>
</dbReference>
<dbReference type="AlphaFoldDB" id="A0A895YL08"/>
<dbReference type="InterPro" id="IPR052704">
    <property type="entry name" value="ECF_Sigma-70_Domain"/>
</dbReference>
<evidence type="ECO:0000256" key="5">
    <source>
        <dbReference type="ARBA" id="ARBA00023163"/>
    </source>
</evidence>
<dbReference type="EMBL" id="CP070499">
    <property type="protein sequence ID" value="QSB16665.1"/>
    <property type="molecule type" value="Genomic_DNA"/>
</dbReference>
<dbReference type="KEGG" id="nhy:JQS43_10500"/>
<keyword evidence="4" id="KW-0731">Sigma factor</keyword>
<evidence type="ECO:0000256" key="2">
    <source>
        <dbReference type="ARBA" id="ARBA00011344"/>
    </source>
</evidence>
<evidence type="ECO:0000256" key="3">
    <source>
        <dbReference type="ARBA" id="ARBA00023015"/>
    </source>
</evidence>
<keyword evidence="5" id="KW-0804">Transcription</keyword>
<dbReference type="GO" id="GO:0006352">
    <property type="term" value="P:DNA-templated transcription initiation"/>
    <property type="evidence" value="ECO:0007669"/>
    <property type="project" value="InterPro"/>
</dbReference>
<dbReference type="PANTHER" id="PTHR30173:SF36">
    <property type="entry name" value="ECF RNA POLYMERASE SIGMA FACTOR SIGJ"/>
    <property type="match status" value="1"/>
</dbReference>
<dbReference type="Gene3D" id="1.10.1740.10">
    <property type="match status" value="1"/>
</dbReference>
<evidence type="ECO:0000259" key="7">
    <source>
        <dbReference type="Pfam" id="PF08281"/>
    </source>
</evidence>
<dbReference type="RefSeq" id="WP_239678891.1">
    <property type="nucleotide sequence ID" value="NZ_CP070499.1"/>
</dbReference>
<reference evidence="8" key="1">
    <citation type="submission" date="2021-02" db="EMBL/GenBank/DDBJ databases">
        <title>Natrosporangium hydrolyticum gen. nov., sp. nov, a haloalkaliphilic actinobacterium from a soda solonchak soil.</title>
        <authorList>
            <person name="Sorokin D.Y."/>
            <person name="Khijniak T.V."/>
            <person name="Zakharycheva A.P."/>
            <person name="Boueva O.V."/>
            <person name="Ariskina E.V."/>
            <person name="Hahnke R.L."/>
            <person name="Bunk B."/>
            <person name="Sproer C."/>
            <person name="Schumann P."/>
            <person name="Evtushenko L.I."/>
            <person name="Kublanov I.V."/>
        </authorList>
    </citation>
    <scope>NUCLEOTIDE SEQUENCE</scope>
    <source>
        <strain evidence="8">DSM 106523</strain>
    </source>
</reference>
<keyword evidence="9" id="KW-1185">Reference proteome</keyword>
<dbReference type="InterPro" id="IPR032710">
    <property type="entry name" value="NTF2-like_dom_sf"/>
</dbReference>
<evidence type="ECO:0000256" key="1">
    <source>
        <dbReference type="ARBA" id="ARBA00010641"/>
    </source>
</evidence>
<dbReference type="Gene3D" id="3.10.450.50">
    <property type="match status" value="1"/>
</dbReference>
<accession>A0A895YL08</accession>
<dbReference type="InterPro" id="IPR007627">
    <property type="entry name" value="RNA_pol_sigma70_r2"/>
</dbReference>
<evidence type="ECO:0000313" key="9">
    <source>
        <dbReference type="Proteomes" id="UP000662857"/>
    </source>
</evidence>